<name>A0A3R7YW27_APHAT</name>
<dbReference type="PROSITE" id="PS50005">
    <property type="entry name" value="TPR"/>
    <property type="match status" value="1"/>
</dbReference>
<dbReference type="VEuPathDB" id="FungiDB:H257_08103"/>
<protein>
    <submittedName>
        <fullName evidence="3">Uncharacterized protein</fullName>
    </submittedName>
</protein>
<dbReference type="Gene3D" id="1.25.40.10">
    <property type="entry name" value="Tetratricopeptide repeat domain"/>
    <property type="match status" value="2"/>
</dbReference>
<feature type="repeat" description="TPR" evidence="1">
    <location>
        <begin position="285"/>
        <end position="318"/>
    </location>
</feature>
<accession>A0A3R7YW27</accession>
<comment type="caution">
    <text evidence="3">The sequence shown here is derived from an EMBL/GenBank/DDBJ whole genome shotgun (WGS) entry which is preliminary data.</text>
</comment>
<gene>
    <name evidence="3" type="ORF">B5M09_004394</name>
</gene>
<evidence type="ECO:0000256" key="1">
    <source>
        <dbReference type="PROSITE-ProRule" id="PRU00339"/>
    </source>
</evidence>
<feature type="compositionally biased region" description="Pro residues" evidence="2">
    <location>
        <begin position="74"/>
        <end position="86"/>
    </location>
</feature>
<feature type="region of interest" description="Disordered" evidence="2">
    <location>
        <begin position="34"/>
        <end position="86"/>
    </location>
</feature>
<evidence type="ECO:0000313" key="4">
    <source>
        <dbReference type="Proteomes" id="UP000284702"/>
    </source>
</evidence>
<dbReference type="InterPro" id="IPR019734">
    <property type="entry name" value="TPR_rpt"/>
</dbReference>
<proteinExistence type="predicted"/>
<keyword evidence="4" id="KW-1185">Reference proteome</keyword>
<sequence length="357" mass="39721">MCAGNAGEDRKHADIATKERIWREKYIDDDLTLLDANNDTHYSRNQLKPQPTKPRYVIPPPKVNGTSLTNKPPGLRPPPPKAPKFSPPELIQVDNYTIDLGDTPPSVASHASDDVPTTAALAYCHHQTWHASYDRFNLTRAHDLYATIVPATPHDPYVLHDYAIVLLERAEYKAGLDVLAHVLAVFPQFQLASTAMLWVAVVLLHLGRGDESIAYFGCLLDTPPSPFTATDMTTALAACQGASRTKLTKADMLADLAKRATSLGHYLMAYVVYFYALHRFKTSKADTWFCFADTLRHLGRADEALQALAVAAQLDPAHSLVQTTLGSWPHLPRDAFLHELHHTIDLEFVRHLKHSNL</sequence>
<evidence type="ECO:0000256" key="2">
    <source>
        <dbReference type="SAM" id="MobiDB-lite"/>
    </source>
</evidence>
<reference evidence="3" key="1">
    <citation type="submission" date="2018-07" db="EMBL/GenBank/DDBJ databases">
        <title>Annotation of Aphanomyces astaci genome assembly.</title>
        <authorList>
            <person name="Studholme D.J."/>
        </authorList>
    </citation>
    <scope>NUCLEOTIDE SEQUENCE [LARGE SCALE GENOMIC DNA]</scope>
    <source>
        <strain evidence="3">Pc</strain>
    </source>
</reference>
<organism evidence="3 4">
    <name type="scientific">Aphanomyces astaci</name>
    <name type="common">Crayfish plague agent</name>
    <dbReference type="NCBI Taxonomy" id="112090"/>
    <lineage>
        <taxon>Eukaryota</taxon>
        <taxon>Sar</taxon>
        <taxon>Stramenopiles</taxon>
        <taxon>Oomycota</taxon>
        <taxon>Saprolegniomycetes</taxon>
        <taxon>Saprolegniales</taxon>
        <taxon>Verrucalvaceae</taxon>
        <taxon>Aphanomyces</taxon>
    </lineage>
</organism>
<dbReference type="EMBL" id="MZMZ02001398">
    <property type="protein sequence ID" value="RQM29385.1"/>
    <property type="molecule type" value="Genomic_DNA"/>
</dbReference>
<dbReference type="AlphaFoldDB" id="A0A3R7YW27"/>
<evidence type="ECO:0000313" key="3">
    <source>
        <dbReference type="EMBL" id="RQM29385.1"/>
    </source>
</evidence>
<dbReference type="SUPFAM" id="SSF48452">
    <property type="entry name" value="TPR-like"/>
    <property type="match status" value="1"/>
</dbReference>
<keyword evidence="1" id="KW-0802">TPR repeat</keyword>
<dbReference type="Proteomes" id="UP000284702">
    <property type="component" value="Unassembled WGS sequence"/>
</dbReference>
<dbReference type="InterPro" id="IPR011990">
    <property type="entry name" value="TPR-like_helical_dom_sf"/>
</dbReference>